<evidence type="ECO:0000256" key="6">
    <source>
        <dbReference type="SAM" id="Coils"/>
    </source>
</evidence>
<gene>
    <name evidence="9" type="ORF">HU200_000152</name>
</gene>
<reference evidence="9" key="1">
    <citation type="submission" date="2020-07" db="EMBL/GenBank/DDBJ databases">
        <title>Genome sequence and genetic diversity analysis of an under-domesticated orphan crop, white fonio (Digitaria exilis).</title>
        <authorList>
            <person name="Bennetzen J.L."/>
            <person name="Chen S."/>
            <person name="Ma X."/>
            <person name="Wang X."/>
            <person name="Yssel A.E.J."/>
            <person name="Chaluvadi S.R."/>
            <person name="Johnson M."/>
            <person name="Gangashetty P."/>
            <person name="Hamidou F."/>
            <person name="Sanogo M.D."/>
            <person name="Zwaenepoel A."/>
            <person name="Wallace J."/>
            <person name="Van De Peer Y."/>
            <person name="Van Deynze A."/>
        </authorList>
    </citation>
    <scope>NUCLEOTIDE SEQUENCE</scope>
    <source>
        <tissue evidence="9">Leaves</tissue>
    </source>
</reference>
<evidence type="ECO:0000259" key="8">
    <source>
        <dbReference type="PROSITE" id="PS50066"/>
    </source>
</evidence>
<dbReference type="EMBL" id="JACEFO010000036">
    <property type="protein sequence ID" value="KAF8783720.1"/>
    <property type="molecule type" value="Genomic_DNA"/>
</dbReference>
<comment type="subcellular location">
    <subcellularLocation>
        <location evidence="1">Nucleus</location>
    </subcellularLocation>
</comment>
<keyword evidence="5" id="KW-0539">Nucleus</keyword>
<keyword evidence="10" id="KW-1185">Reference proteome</keyword>
<dbReference type="GO" id="GO:0000981">
    <property type="term" value="F:DNA-binding transcription factor activity, RNA polymerase II-specific"/>
    <property type="evidence" value="ECO:0007669"/>
    <property type="project" value="TreeGrafter"/>
</dbReference>
<organism evidence="9 10">
    <name type="scientific">Digitaria exilis</name>
    <dbReference type="NCBI Taxonomy" id="1010633"/>
    <lineage>
        <taxon>Eukaryota</taxon>
        <taxon>Viridiplantae</taxon>
        <taxon>Streptophyta</taxon>
        <taxon>Embryophyta</taxon>
        <taxon>Tracheophyta</taxon>
        <taxon>Spermatophyta</taxon>
        <taxon>Magnoliopsida</taxon>
        <taxon>Liliopsida</taxon>
        <taxon>Poales</taxon>
        <taxon>Poaceae</taxon>
        <taxon>PACMAD clade</taxon>
        <taxon>Panicoideae</taxon>
        <taxon>Panicodae</taxon>
        <taxon>Paniceae</taxon>
        <taxon>Anthephorinae</taxon>
        <taxon>Digitaria</taxon>
    </lineage>
</organism>
<feature type="domain" description="MADS-box" evidence="8">
    <location>
        <begin position="23"/>
        <end position="83"/>
    </location>
</feature>
<evidence type="ECO:0000256" key="3">
    <source>
        <dbReference type="ARBA" id="ARBA00023125"/>
    </source>
</evidence>
<dbReference type="Pfam" id="PF00319">
    <property type="entry name" value="SRF-TF"/>
    <property type="match status" value="1"/>
</dbReference>
<dbReference type="SMART" id="SM00432">
    <property type="entry name" value="MADS"/>
    <property type="match status" value="1"/>
</dbReference>
<keyword evidence="3" id="KW-0238">DNA-binding</keyword>
<dbReference type="PANTHER" id="PTHR11945">
    <property type="entry name" value="MADS BOX PROTEIN"/>
    <property type="match status" value="1"/>
</dbReference>
<accession>A0A835KVP7</accession>
<proteinExistence type="predicted"/>
<evidence type="ECO:0000313" key="9">
    <source>
        <dbReference type="EMBL" id="KAF8783720.1"/>
    </source>
</evidence>
<name>A0A835KVP7_9POAL</name>
<dbReference type="Proteomes" id="UP000636709">
    <property type="component" value="Unassembled WGS sequence"/>
</dbReference>
<dbReference type="AlphaFoldDB" id="A0A835KVP7"/>
<evidence type="ECO:0000256" key="1">
    <source>
        <dbReference type="ARBA" id="ARBA00004123"/>
    </source>
</evidence>
<dbReference type="InterPro" id="IPR036879">
    <property type="entry name" value="TF_MADSbox_sf"/>
</dbReference>
<keyword evidence="6" id="KW-0175">Coiled coil</keyword>
<dbReference type="InterPro" id="IPR002100">
    <property type="entry name" value="TF_MADSbox"/>
</dbReference>
<protein>
    <recommendedName>
        <fullName evidence="8">MADS-box domain-containing protein</fullName>
    </recommendedName>
</protein>
<evidence type="ECO:0000313" key="10">
    <source>
        <dbReference type="Proteomes" id="UP000636709"/>
    </source>
</evidence>
<dbReference type="GO" id="GO:0046983">
    <property type="term" value="F:protein dimerization activity"/>
    <property type="evidence" value="ECO:0007669"/>
    <property type="project" value="InterPro"/>
</dbReference>
<dbReference type="PRINTS" id="PR00404">
    <property type="entry name" value="MADSDOMAIN"/>
</dbReference>
<dbReference type="FunFam" id="3.40.1810.10:FF:000006">
    <property type="entry name" value="Agamous-like MADS-box protein AGL62"/>
    <property type="match status" value="1"/>
</dbReference>
<dbReference type="PROSITE" id="PS50066">
    <property type="entry name" value="MADS_BOX_2"/>
    <property type="match status" value="1"/>
</dbReference>
<evidence type="ECO:0000256" key="7">
    <source>
        <dbReference type="SAM" id="MobiDB-lite"/>
    </source>
</evidence>
<feature type="region of interest" description="Disordered" evidence="7">
    <location>
        <begin position="1"/>
        <end position="23"/>
    </location>
</feature>
<evidence type="ECO:0000256" key="5">
    <source>
        <dbReference type="ARBA" id="ARBA00023242"/>
    </source>
</evidence>
<dbReference type="GO" id="GO:0005634">
    <property type="term" value="C:nucleus"/>
    <property type="evidence" value="ECO:0007669"/>
    <property type="project" value="UniProtKB-SubCell"/>
</dbReference>
<comment type="caution">
    <text evidence="9">The sequence shown here is derived from an EMBL/GenBank/DDBJ whole genome shotgun (WGS) entry which is preliminary data.</text>
</comment>
<keyword evidence="2" id="KW-0805">Transcription regulation</keyword>
<dbReference type="Gene3D" id="3.40.1810.10">
    <property type="entry name" value="Transcription factor, MADS-box"/>
    <property type="match status" value="1"/>
</dbReference>
<keyword evidence="4" id="KW-0804">Transcription</keyword>
<feature type="coiled-coil region" evidence="6">
    <location>
        <begin position="113"/>
        <end position="140"/>
    </location>
</feature>
<dbReference type="OrthoDB" id="1898716at2759"/>
<evidence type="ECO:0000256" key="4">
    <source>
        <dbReference type="ARBA" id="ARBA00023163"/>
    </source>
</evidence>
<dbReference type="Gramene" id="Dexi1A01G0005050.1">
    <property type="protein sequence ID" value="Dexi1A01G0005050.1:cds"/>
    <property type="gene ID" value="Dexi1A01G0005050"/>
</dbReference>
<evidence type="ECO:0000256" key="2">
    <source>
        <dbReference type="ARBA" id="ARBA00023015"/>
    </source>
</evidence>
<sequence>MEKEAETLTEAGGGERMKRKKTMGRQKIEIKPIKCIDARNVCFSKRRHGLFKKASELCALTGAHLAIIVFSPAGKPYSFGQPSVDALIDGYLDPGSYVAATSEAEAAAQAAVLSENHGECERLEKAIEEEAQRRTALDAAARAAGVDDDDKVRGSGLPQLVAMLAALERVQAEADAVKRAYEIFAAEEAAAAIMMQQQYAATTDAGGDAVQFQYSSGAGGAFTADGGGAGTSSHQEDMDLKLQMMMMGGNVSHGLPFAPAMLLPPDRPPQPPCNYGSDHNHIAGYGNVYGYGGYDLGDGSGHGAAAMGGYYGTTTTCNFFG</sequence>
<dbReference type="GO" id="GO:0000978">
    <property type="term" value="F:RNA polymerase II cis-regulatory region sequence-specific DNA binding"/>
    <property type="evidence" value="ECO:0007669"/>
    <property type="project" value="TreeGrafter"/>
</dbReference>
<dbReference type="PANTHER" id="PTHR11945:SF570">
    <property type="entry name" value="MADS-BOX TRANSCRIPTION FACTOR FAMILY PROTEIN-RELATED"/>
    <property type="match status" value="1"/>
</dbReference>
<dbReference type="SUPFAM" id="SSF55455">
    <property type="entry name" value="SRF-like"/>
    <property type="match status" value="1"/>
</dbReference>